<accession>A0ABV6KS43</accession>
<sequence length="44" mass="5333">MSRQNHLTFSDFVIKDRFEINSYLSYLFHQVKDNADQSIDMIKH</sequence>
<evidence type="ECO:0000313" key="1">
    <source>
        <dbReference type="EMBL" id="MFC0476149.1"/>
    </source>
</evidence>
<name>A0ABV6KS43_9BACI</name>
<gene>
    <name evidence="1" type="ORF">ACFFHF_12990</name>
</gene>
<keyword evidence="2" id="KW-1185">Reference proteome</keyword>
<reference evidence="1 2" key="1">
    <citation type="submission" date="2024-09" db="EMBL/GenBank/DDBJ databases">
        <authorList>
            <person name="Sun Q."/>
            <person name="Mori K."/>
        </authorList>
    </citation>
    <scope>NUCLEOTIDE SEQUENCE [LARGE SCALE GENOMIC DNA]</scope>
    <source>
        <strain evidence="1 2">CGMCC 1.9126</strain>
    </source>
</reference>
<protein>
    <recommendedName>
        <fullName evidence="3">Maturase K</fullName>
    </recommendedName>
</protein>
<evidence type="ECO:0000313" key="2">
    <source>
        <dbReference type="Proteomes" id="UP001589738"/>
    </source>
</evidence>
<evidence type="ECO:0008006" key="3">
    <source>
        <dbReference type="Google" id="ProtNLM"/>
    </source>
</evidence>
<organism evidence="1 2">
    <name type="scientific">Robertmurraya beringensis</name>
    <dbReference type="NCBI Taxonomy" id="641660"/>
    <lineage>
        <taxon>Bacteria</taxon>
        <taxon>Bacillati</taxon>
        <taxon>Bacillota</taxon>
        <taxon>Bacilli</taxon>
        <taxon>Bacillales</taxon>
        <taxon>Bacillaceae</taxon>
        <taxon>Robertmurraya</taxon>
    </lineage>
</organism>
<dbReference type="EMBL" id="JBHLUU010000092">
    <property type="protein sequence ID" value="MFC0476149.1"/>
    <property type="molecule type" value="Genomic_DNA"/>
</dbReference>
<dbReference type="Proteomes" id="UP001589738">
    <property type="component" value="Unassembled WGS sequence"/>
</dbReference>
<comment type="caution">
    <text evidence="1">The sequence shown here is derived from an EMBL/GenBank/DDBJ whole genome shotgun (WGS) entry which is preliminary data.</text>
</comment>
<proteinExistence type="predicted"/>
<dbReference type="RefSeq" id="WP_377058335.1">
    <property type="nucleotide sequence ID" value="NZ_JBHLUU010000092.1"/>
</dbReference>